<dbReference type="InterPro" id="IPR007630">
    <property type="entry name" value="RNA_pol_sigma70_r4"/>
</dbReference>
<evidence type="ECO:0000259" key="8">
    <source>
        <dbReference type="Pfam" id="PF04545"/>
    </source>
</evidence>
<accession>A0A7S3V792</accession>
<dbReference type="InterPro" id="IPR013324">
    <property type="entry name" value="RNA_pol_sigma_r3/r4-like"/>
</dbReference>
<keyword evidence="2" id="KW-0805">Transcription regulation</keyword>
<dbReference type="PRINTS" id="PR00046">
    <property type="entry name" value="SIGMA70FCT"/>
</dbReference>
<feature type="domain" description="RNA polymerase sigma-70 region 3" evidence="6">
    <location>
        <begin position="392"/>
        <end position="441"/>
    </location>
</feature>
<sequence length="558" mass="62699">MTMSRIKLVRKRSSIENCPEVTEASASMNSRRTDGRKRFVSPTPLILLSLIGLSHNLPLHVQGFSVSPAYHPNMRPSTSSFTLNFQSSSFSPNTYFSKTSTCQYMIEKAIYEVDSVTGKTITKNSYSSNAEAEENSATMEKKIVKLLCDDHGEEDDEVPDYSEEAASEIAEKKVYSRISEEAKYKANAVMQMDRAFSHGKSEVSIKTEAVTEKRVKAQTKVTASVKETGGDSMSEYVKSMGQHELLPQQSEALLGKQIQLLVQWEGVRHEMEEKLERPPTFGEWSDELDISVPELKKQIRVSQRAKAALIEANLRLVVTVARQTVKQGRTEINFQDCCQEGIIGLSIACDKFDPEKGFRFSTYAVWWIRREVQKNVNQQSRSVRLPASARKKINDIRINERLLMTTLGRKPTNDEVAAKCNLTVEKILFYKKAAREIESLDKQLISKAGKGSAAAGGEASGKTLEDLMKDQGPTPAEIASKDSFKTDVRRLIKTLSPREQAVIRLRFGLDDGTPRALDFIATKFGVEKEKIRKVEAKALIKLRQPYRNQSVKCYISDL</sequence>
<keyword evidence="5" id="KW-0804">Transcription</keyword>
<dbReference type="InterPro" id="IPR036388">
    <property type="entry name" value="WH-like_DNA-bd_sf"/>
</dbReference>
<comment type="similarity">
    <text evidence="1">Belongs to the sigma-70 factor family.</text>
</comment>
<evidence type="ECO:0000256" key="4">
    <source>
        <dbReference type="ARBA" id="ARBA00023125"/>
    </source>
</evidence>
<dbReference type="Pfam" id="PF04545">
    <property type="entry name" value="Sigma70_r4"/>
    <property type="match status" value="1"/>
</dbReference>
<evidence type="ECO:0000313" key="9">
    <source>
        <dbReference type="EMBL" id="CAE0461258.1"/>
    </source>
</evidence>
<evidence type="ECO:0000256" key="1">
    <source>
        <dbReference type="ARBA" id="ARBA00007788"/>
    </source>
</evidence>
<evidence type="ECO:0000259" key="6">
    <source>
        <dbReference type="Pfam" id="PF04539"/>
    </source>
</evidence>
<dbReference type="CDD" id="cd06171">
    <property type="entry name" value="Sigma70_r4"/>
    <property type="match status" value="1"/>
</dbReference>
<dbReference type="NCBIfam" id="TIGR02937">
    <property type="entry name" value="sigma70-ECF"/>
    <property type="match status" value="1"/>
</dbReference>
<name>A0A7S3V792_9STRA</name>
<feature type="domain" description="RNA polymerase sigma-70 region 2" evidence="7">
    <location>
        <begin position="309"/>
        <end position="381"/>
    </location>
</feature>
<evidence type="ECO:0008006" key="10">
    <source>
        <dbReference type="Google" id="ProtNLM"/>
    </source>
</evidence>
<reference evidence="9" key="1">
    <citation type="submission" date="2021-01" db="EMBL/GenBank/DDBJ databases">
        <authorList>
            <person name="Corre E."/>
            <person name="Pelletier E."/>
            <person name="Niang G."/>
            <person name="Scheremetjew M."/>
            <person name="Finn R."/>
            <person name="Kale V."/>
            <person name="Holt S."/>
            <person name="Cochrane G."/>
            <person name="Meng A."/>
            <person name="Brown T."/>
            <person name="Cohen L."/>
        </authorList>
    </citation>
    <scope>NUCLEOTIDE SEQUENCE</scope>
    <source>
        <strain evidence="9">MM31A-1</strain>
    </source>
</reference>
<dbReference type="GO" id="GO:0016987">
    <property type="term" value="F:sigma factor activity"/>
    <property type="evidence" value="ECO:0007669"/>
    <property type="project" value="UniProtKB-KW"/>
</dbReference>
<evidence type="ECO:0000259" key="7">
    <source>
        <dbReference type="Pfam" id="PF04542"/>
    </source>
</evidence>
<evidence type="ECO:0000256" key="3">
    <source>
        <dbReference type="ARBA" id="ARBA00023082"/>
    </source>
</evidence>
<keyword evidence="3" id="KW-0731">Sigma factor</keyword>
<feature type="domain" description="RNA polymerase sigma-70 region 4" evidence="8">
    <location>
        <begin position="492"/>
        <end position="544"/>
    </location>
</feature>
<organism evidence="9">
    <name type="scientific">Chaetoceros debilis</name>
    <dbReference type="NCBI Taxonomy" id="122233"/>
    <lineage>
        <taxon>Eukaryota</taxon>
        <taxon>Sar</taxon>
        <taxon>Stramenopiles</taxon>
        <taxon>Ochrophyta</taxon>
        <taxon>Bacillariophyta</taxon>
        <taxon>Coscinodiscophyceae</taxon>
        <taxon>Chaetocerotophycidae</taxon>
        <taxon>Chaetocerotales</taxon>
        <taxon>Chaetocerotaceae</taxon>
        <taxon>Chaetoceros</taxon>
    </lineage>
</organism>
<dbReference type="AlphaFoldDB" id="A0A7S3V792"/>
<keyword evidence="4" id="KW-0238">DNA-binding</keyword>
<evidence type="ECO:0000256" key="5">
    <source>
        <dbReference type="ARBA" id="ARBA00023163"/>
    </source>
</evidence>
<dbReference type="SUPFAM" id="SSF88946">
    <property type="entry name" value="Sigma2 domain of RNA polymerase sigma factors"/>
    <property type="match status" value="1"/>
</dbReference>
<dbReference type="Pfam" id="PF04542">
    <property type="entry name" value="Sigma70_r2"/>
    <property type="match status" value="1"/>
</dbReference>
<dbReference type="SUPFAM" id="SSF88659">
    <property type="entry name" value="Sigma3 and sigma4 domains of RNA polymerase sigma factors"/>
    <property type="match status" value="2"/>
</dbReference>
<evidence type="ECO:0000256" key="2">
    <source>
        <dbReference type="ARBA" id="ARBA00023015"/>
    </source>
</evidence>
<dbReference type="PANTHER" id="PTHR30603">
    <property type="entry name" value="RNA POLYMERASE SIGMA FACTOR RPO"/>
    <property type="match status" value="1"/>
</dbReference>
<dbReference type="Pfam" id="PF04539">
    <property type="entry name" value="Sigma70_r3"/>
    <property type="match status" value="1"/>
</dbReference>
<dbReference type="EMBL" id="HBIO01008033">
    <property type="protein sequence ID" value="CAE0461258.1"/>
    <property type="molecule type" value="Transcribed_RNA"/>
</dbReference>
<dbReference type="InterPro" id="IPR014284">
    <property type="entry name" value="RNA_pol_sigma-70_dom"/>
</dbReference>
<protein>
    <recommendedName>
        <fullName evidence="10">RNA polymerase sigma-70 domain-containing protein</fullName>
    </recommendedName>
</protein>
<dbReference type="InterPro" id="IPR007624">
    <property type="entry name" value="RNA_pol_sigma70_r3"/>
</dbReference>
<dbReference type="GO" id="GO:0003677">
    <property type="term" value="F:DNA binding"/>
    <property type="evidence" value="ECO:0007669"/>
    <property type="project" value="UniProtKB-KW"/>
</dbReference>
<gene>
    <name evidence="9" type="ORF">CDEB00056_LOCUS6099</name>
</gene>
<dbReference type="InterPro" id="IPR000943">
    <property type="entry name" value="RNA_pol_sigma70"/>
</dbReference>
<dbReference type="InterPro" id="IPR050239">
    <property type="entry name" value="Sigma-70_RNA_pol_init_factors"/>
</dbReference>
<dbReference type="GO" id="GO:0006352">
    <property type="term" value="P:DNA-templated transcription initiation"/>
    <property type="evidence" value="ECO:0007669"/>
    <property type="project" value="InterPro"/>
</dbReference>
<dbReference type="PANTHER" id="PTHR30603:SF47">
    <property type="entry name" value="RNA POLYMERASE SIGMA FACTOR SIGD, CHLOROPLASTIC"/>
    <property type="match status" value="1"/>
</dbReference>
<dbReference type="InterPro" id="IPR007627">
    <property type="entry name" value="RNA_pol_sigma70_r2"/>
</dbReference>
<dbReference type="Gene3D" id="1.10.601.10">
    <property type="entry name" value="RNA Polymerase Primary Sigma Factor"/>
    <property type="match status" value="1"/>
</dbReference>
<dbReference type="Gene3D" id="1.10.10.10">
    <property type="entry name" value="Winged helix-like DNA-binding domain superfamily/Winged helix DNA-binding domain"/>
    <property type="match status" value="2"/>
</dbReference>
<dbReference type="InterPro" id="IPR013325">
    <property type="entry name" value="RNA_pol_sigma_r2"/>
</dbReference>
<proteinExistence type="inferred from homology"/>